<feature type="compositionally biased region" description="Gly residues" evidence="1">
    <location>
        <begin position="292"/>
        <end position="302"/>
    </location>
</feature>
<reference evidence="2" key="1">
    <citation type="submission" date="2020-07" db="EMBL/GenBank/DDBJ databases">
        <authorList>
            <person name="Lin J."/>
        </authorList>
    </citation>
    <scope>NUCLEOTIDE SEQUENCE</scope>
</reference>
<dbReference type="AlphaFoldDB" id="A0A6V7QNT1"/>
<sequence length="314" mass="34542">MKSKGTTQQKWQNKEVGRLKCFSVIVGPAYWAFPPLILPDIGQTDSDPFYSALTATRRVLGPPFHPDPSSGSPDLPVSGNRLRSLPSPHHPQPGEAWVRVLRPIRCAVRLPSLLQGEELFGASPSQVQSLSKNGLGAHSISAAAAPSAHSGGMGRDPRRAKAGWSEWGPLKQTTRLRKQLVQEQQAPGFRRAREKGGRLKRRFPGQTMKQRKRPGPAKQDPGSRRAQEDEGWRSPKQQWSREKGGGRGGELQSRVESFTVDLPRSRKNQNREGDGSERRALEVKETQVVHLTGGGSARGGPEWGARETNRSGQE</sequence>
<proteinExistence type="predicted"/>
<feature type="region of interest" description="Disordered" evidence="1">
    <location>
        <begin position="61"/>
        <end position="93"/>
    </location>
</feature>
<evidence type="ECO:0000313" key="2">
    <source>
        <dbReference type="EMBL" id="CAD1844426.1"/>
    </source>
</evidence>
<protein>
    <submittedName>
        <fullName evidence="2">Uncharacterized protein</fullName>
    </submittedName>
</protein>
<evidence type="ECO:0000256" key="1">
    <source>
        <dbReference type="SAM" id="MobiDB-lite"/>
    </source>
</evidence>
<name>A0A6V7QNT1_ANACO</name>
<gene>
    <name evidence="2" type="ORF">CB5_LOCUS27637</name>
</gene>
<feature type="region of interest" description="Disordered" evidence="1">
    <location>
        <begin position="141"/>
        <end position="314"/>
    </location>
</feature>
<feature type="compositionally biased region" description="Low complexity" evidence="1">
    <location>
        <begin position="141"/>
        <end position="150"/>
    </location>
</feature>
<organism evidence="2">
    <name type="scientific">Ananas comosus var. bracteatus</name>
    <name type="common">red pineapple</name>
    <dbReference type="NCBI Taxonomy" id="296719"/>
    <lineage>
        <taxon>Eukaryota</taxon>
        <taxon>Viridiplantae</taxon>
        <taxon>Streptophyta</taxon>
        <taxon>Embryophyta</taxon>
        <taxon>Tracheophyta</taxon>
        <taxon>Spermatophyta</taxon>
        <taxon>Magnoliopsida</taxon>
        <taxon>Liliopsida</taxon>
        <taxon>Poales</taxon>
        <taxon>Bromeliaceae</taxon>
        <taxon>Bromelioideae</taxon>
        <taxon>Ananas</taxon>
    </lineage>
</organism>
<feature type="compositionally biased region" description="Basic and acidic residues" evidence="1">
    <location>
        <begin position="221"/>
        <end position="245"/>
    </location>
</feature>
<feature type="compositionally biased region" description="Basic and acidic residues" evidence="1">
    <location>
        <begin position="304"/>
        <end position="314"/>
    </location>
</feature>
<feature type="compositionally biased region" description="Basic residues" evidence="1">
    <location>
        <begin position="190"/>
        <end position="215"/>
    </location>
</feature>
<feature type="compositionally biased region" description="Basic and acidic residues" evidence="1">
    <location>
        <begin position="269"/>
        <end position="287"/>
    </location>
</feature>
<accession>A0A6V7QNT1</accession>
<dbReference type="EMBL" id="LR862137">
    <property type="protein sequence ID" value="CAD1844426.1"/>
    <property type="molecule type" value="Genomic_DNA"/>
</dbReference>